<organism evidence="2 3">
    <name type="scientific">Frondihabitans peucedani</name>
    <dbReference type="NCBI Taxonomy" id="598626"/>
    <lineage>
        <taxon>Bacteria</taxon>
        <taxon>Bacillati</taxon>
        <taxon>Actinomycetota</taxon>
        <taxon>Actinomycetes</taxon>
        <taxon>Micrococcales</taxon>
        <taxon>Microbacteriaceae</taxon>
        <taxon>Frondihabitans</taxon>
    </lineage>
</organism>
<accession>A0ABP8E542</accession>
<feature type="transmembrane region" description="Helical" evidence="1">
    <location>
        <begin position="57"/>
        <end position="82"/>
    </location>
</feature>
<evidence type="ECO:0000313" key="2">
    <source>
        <dbReference type="EMBL" id="GAA4267191.1"/>
    </source>
</evidence>
<comment type="caution">
    <text evidence="2">The sequence shown here is derived from an EMBL/GenBank/DDBJ whole genome shotgun (WGS) entry which is preliminary data.</text>
</comment>
<dbReference type="Proteomes" id="UP001501594">
    <property type="component" value="Unassembled WGS sequence"/>
</dbReference>
<dbReference type="EMBL" id="BAABAU010000004">
    <property type="protein sequence ID" value="GAA4267191.1"/>
    <property type="molecule type" value="Genomic_DNA"/>
</dbReference>
<name>A0ABP8E542_9MICO</name>
<keyword evidence="1" id="KW-1133">Transmembrane helix</keyword>
<reference evidence="3" key="1">
    <citation type="journal article" date="2019" name="Int. J. Syst. Evol. Microbiol.">
        <title>The Global Catalogue of Microorganisms (GCM) 10K type strain sequencing project: providing services to taxonomists for standard genome sequencing and annotation.</title>
        <authorList>
            <consortium name="The Broad Institute Genomics Platform"/>
            <consortium name="The Broad Institute Genome Sequencing Center for Infectious Disease"/>
            <person name="Wu L."/>
            <person name="Ma J."/>
        </authorList>
    </citation>
    <scope>NUCLEOTIDE SEQUENCE [LARGE SCALE GENOMIC DNA]</scope>
    <source>
        <strain evidence="3">JCM 17442</strain>
    </source>
</reference>
<keyword evidence="3" id="KW-1185">Reference proteome</keyword>
<gene>
    <name evidence="2" type="ORF">GCM10022256_28030</name>
</gene>
<dbReference type="RefSeq" id="WP_344797271.1">
    <property type="nucleotide sequence ID" value="NZ_BAABAU010000004.1"/>
</dbReference>
<sequence length="134" mass="14476">MRRHTAATVTAGVAVLAGISTTLWAGTRLGLADFTAPGGVQAVGISPGRLDVGHLDFTVAVLLLVGLALLLMGLILLLATVADYWMDSQDRRDAQYAARRRRLQADRQRLEADRHRLAASVAETRPDTSHRIAH</sequence>
<keyword evidence="1" id="KW-0472">Membrane</keyword>
<evidence type="ECO:0000313" key="3">
    <source>
        <dbReference type="Proteomes" id="UP001501594"/>
    </source>
</evidence>
<proteinExistence type="predicted"/>
<protein>
    <submittedName>
        <fullName evidence="2">Uncharacterized protein</fullName>
    </submittedName>
</protein>
<keyword evidence="1" id="KW-0812">Transmembrane</keyword>
<evidence type="ECO:0000256" key="1">
    <source>
        <dbReference type="SAM" id="Phobius"/>
    </source>
</evidence>